<evidence type="ECO:0000256" key="1">
    <source>
        <dbReference type="ARBA" id="ARBA00005187"/>
    </source>
</evidence>
<evidence type="ECO:0000256" key="3">
    <source>
        <dbReference type="ARBA" id="ARBA00012737"/>
    </source>
</evidence>
<keyword evidence="4 9" id="KW-0547">Nucleotide-binding</keyword>
<evidence type="ECO:0000256" key="4">
    <source>
        <dbReference type="ARBA" id="ARBA00022741"/>
    </source>
</evidence>
<evidence type="ECO:0000256" key="5">
    <source>
        <dbReference type="ARBA" id="ARBA00022840"/>
    </source>
</evidence>
<dbReference type="EMBL" id="CP024848">
    <property type="protein sequence ID" value="AXI10767.1"/>
    <property type="molecule type" value="Genomic_DNA"/>
</dbReference>
<dbReference type="InterPro" id="IPR029055">
    <property type="entry name" value="Ntn_hydrolases_N"/>
</dbReference>
<dbReference type="KEGG" id="ocn:CUC15_18250"/>
<sequence>MSAIAGIVHLNKEPIPNSHGYGMMEALQKYPADDAQMWQQDNIVLGCHAQWITPESVGEQLPYSDTESQLAITADAIIDNRKELFDLLQVDKEKRKTLPDSQLILLAYQKWGEASPKYLIGDFAFMIWDGGNNKLFGARDYSGTRTLYYAGDNQRLAFCTVIQPLLTLPNVEKRLNEQWIADFLAIPDMLDTVDTTSTVYEAIKQVPPSHSITVTEDSLKLTRYVYIDTESKLILKSNEEYEEAFKEVFGNAVNEYMRTDQKVGSRLSGGLDSGSVTGFAARSLGERGKKLHTFSYVPVNGFEDWTHKSRIANERPYIQSTVDYVGNIEQNYLSFPNDSPYSVIDDWLDVIEMPYKYFENSYWISGLYRFASEQGIKVMLTGDRGNYSVSWGNAIDIYTNLFRRFHWIKLFKEINQFIHVKGTGRKRVLQVIGKNTFREFTNNKQDFSVPLLINPEFAKKSNVFERIRSFGINEDGSNLPNSIGARKNQFEKLFYRTSGGTSDTKFSLSNSIWNRDPTNDLRVVRFCLSVPDSQYVQYGMDRALIRRSTKGILPDKVRLNHLYKGIQSADSIQRMIPDWSAFINESAEVIRNPQISEYINTRVLESALKEVRKGPEPELIYDMDFKLLIRSIILSRFIQKYAL</sequence>
<evidence type="ECO:0000259" key="10">
    <source>
        <dbReference type="PROSITE" id="PS51278"/>
    </source>
</evidence>
<dbReference type="Proteomes" id="UP000253908">
    <property type="component" value="Chromosome"/>
</dbReference>
<dbReference type="InterPro" id="IPR017932">
    <property type="entry name" value="GATase_2_dom"/>
</dbReference>
<proteinExistence type="inferred from homology"/>
<dbReference type="SUPFAM" id="SSF56235">
    <property type="entry name" value="N-terminal nucleophile aminohydrolases (Ntn hydrolases)"/>
    <property type="match status" value="1"/>
</dbReference>
<dbReference type="Pfam" id="PF00733">
    <property type="entry name" value="Asn_synthase"/>
    <property type="match status" value="1"/>
</dbReference>
<feature type="binding site" evidence="9">
    <location>
        <position position="297"/>
    </location>
    <ligand>
        <name>ATP</name>
        <dbReference type="ChEBI" id="CHEBI:30616"/>
    </ligand>
</feature>
<dbReference type="InterPro" id="IPR001962">
    <property type="entry name" value="Asn_synthase"/>
</dbReference>
<dbReference type="SUPFAM" id="SSF52402">
    <property type="entry name" value="Adenine nucleotide alpha hydrolases-like"/>
    <property type="match status" value="1"/>
</dbReference>
<evidence type="ECO:0000256" key="2">
    <source>
        <dbReference type="ARBA" id="ARBA00005752"/>
    </source>
</evidence>
<dbReference type="RefSeq" id="WP_114918053.1">
    <property type="nucleotide sequence ID" value="NZ_CP024848.1"/>
</dbReference>
<dbReference type="OrthoDB" id="9763290at2"/>
<dbReference type="PIRSF" id="PIRSF001589">
    <property type="entry name" value="Asn_synthetase_glu-h"/>
    <property type="match status" value="1"/>
</dbReference>
<dbReference type="Gene3D" id="3.40.50.620">
    <property type="entry name" value="HUPs"/>
    <property type="match status" value="2"/>
</dbReference>
<dbReference type="GO" id="GO:0004066">
    <property type="term" value="F:asparagine synthase (glutamine-hydrolyzing) activity"/>
    <property type="evidence" value="ECO:0007669"/>
    <property type="project" value="UniProtKB-EC"/>
</dbReference>
<evidence type="ECO:0000313" key="11">
    <source>
        <dbReference type="EMBL" id="AXI10767.1"/>
    </source>
</evidence>
<evidence type="ECO:0000256" key="9">
    <source>
        <dbReference type="PIRSR" id="PIRSR001589-2"/>
    </source>
</evidence>
<dbReference type="InterPro" id="IPR014729">
    <property type="entry name" value="Rossmann-like_a/b/a_fold"/>
</dbReference>
<comment type="catalytic activity">
    <reaction evidence="8">
        <text>L-aspartate + L-glutamine + ATP + H2O = L-asparagine + L-glutamate + AMP + diphosphate + H(+)</text>
        <dbReference type="Rhea" id="RHEA:12228"/>
        <dbReference type="ChEBI" id="CHEBI:15377"/>
        <dbReference type="ChEBI" id="CHEBI:15378"/>
        <dbReference type="ChEBI" id="CHEBI:29985"/>
        <dbReference type="ChEBI" id="CHEBI:29991"/>
        <dbReference type="ChEBI" id="CHEBI:30616"/>
        <dbReference type="ChEBI" id="CHEBI:33019"/>
        <dbReference type="ChEBI" id="CHEBI:58048"/>
        <dbReference type="ChEBI" id="CHEBI:58359"/>
        <dbReference type="ChEBI" id="CHEBI:456215"/>
        <dbReference type="EC" id="6.3.5.4"/>
    </reaction>
</comment>
<dbReference type="EC" id="6.3.5.4" evidence="3"/>
<dbReference type="PANTHER" id="PTHR43284:SF1">
    <property type="entry name" value="ASPARAGINE SYNTHETASE"/>
    <property type="match status" value="1"/>
</dbReference>
<dbReference type="Gene3D" id="3.60.20.10">
    <property type="entry name" value="Glutamine Phosphoribosylpyrophosphate, subunit 1, domain 1"/>
    <property type="match status" value="1"/>
</dbReference>
<reference evidence="12" key="1">
    <citation type="submission" date="2017-11" db="EMBL/GenBank/DDBJ databases">
        <authorList>
            <person name="Zhu W."/>
        </authorList>
    </citation>
    <scope>NUCLEOTIDE SEQUENCE [LARGE SCALE GENOMIC DNA]</scope>
    <source>
        <strain evidence="12">160</strain>
    </source>
</reference>
<accession>A0A345PL87</accession>
<evidence type="ECO:0000256" key="8">
    <source>
        <dbReference type="ARBA" id="ARBA00048741"/>
    </source>
</evidence>
<evidence type="ECO:0000256" key="6">
    <source>
        <dbReference type="ARBA" id="ARBA00022888"/>
    </source>
</evidence>
<gene>
    <name evidence="11" type="ORF">CUC15_18250</name>
</gene>
<dbReference type="AlphaFoldDB" id="A0A345PL87"/>
<dbReference type="GO" id="GO:0005524">
    <property type="term" value="F:ATP binding"/>
    <property type="evidence" value="ECO:0007669"/>
    <property type="project" value="UniProtKB-KW"/>
</dbReference>
<dbReference type="PANTHER" id="PTHR43284">
    <property type="entry name" value="ASPARAGINE SYNTHETASE (GLUTAMINE-HYDROLYZING)"/>
    <property type="match status" value="1"/>
</dbReference>
<keyword evidence="6" id="KW-0028">Amino-acid biosynthesis</keyword>
<dbReference type="GO" id="GO:0006529">
    <property type="term" value="P:asparagine biosynthetic process"/>
    <property type="evidence" value="ECO:0007669"/>
    <property type="project" value="UniProtKB-KW"/>
</dbReference>
<dbReference type="PROSITE" id="PS51278">
    <property type="entry name" value="GATASE_TYPE_2"/>
    <property type="match status" value="1"/>
</dbReference>
<comment type="similarity">
    <text evidence="2">Belongs to the asparagine synthetase family.</text>
</comment>
<evidence type="ECO:0000313" key="12">
    <source>
        <dbReference type="Proteomes" id="UP000253908"/>
    </source>
</evidence>
<dbReference type="InterPro" id="IPR033738">
    <property type="entry name" value="AsnB_N"/>
</dbReference>
<organism evidence="11 12">
    <name type="scientific">Oceanobacillus zhaokaii</name>
    <dbReference type="NCBI Taxonomy" id="2052660"/>
    <lineage>
        <taxon>Bacteria</taxon>
        <taxon>Bacillati</taxon>
        <taxon>Bacillota</taxon>
        <taxon>Bacilli</taxon>
        <taxon>Bacillales</taxon>
        <taxon>Bacillaceae</taxon>
        <taxon>Oceanobacillus</taxon>
    </lineage>
</organism>
<dbReference type="Pfam" id="PF13537">
    <property type="entry name" value="GATase_7"/>
    <property type="match status" value="1"/>
</dbReference>
<keyword evidence="5 9" id="KW-0067">ATP-binding</keyword>
<keyword evidence="6" id="KW-0061">Asparagine biosynthesis</keyword>
<dbReference type="CDD" id="cd00712">
    <property type="entry name" value="AsnB"/>
    <property type="match status" value="1"/>
</dbReference>
<evidence type="ECO:0000256" key="7">
    <source>
        <dbReference type="ARBA" id="ARBA00022962"/>
    </source>
</evidence>
<feature type="domain" description="Glutamine amidotransferase type-2" evidence="10">
    <location>
        <begin position="2"/>
        <end position="217"/>
    </location>
</feature>
<feature type="binding site" evidence="9">
    <location>
        <position position="100"/>
    </location>
    <ligand>
        <name>L-glutamine</name>
        <dbReference type="ChEBI" id="CHEBI:58359"/>
    </ligand>
</feature>
<keyword evidence="7" id="KW-0315">Glutamine amidotransferase</keyword>
<comment type="pathway">
    <text evidence="1">Amino-acid biosynthesis; L-asparagine biosynthesis; L-asparagine from L-aspartate (L-Gln route): step 1/1.</text>
</comment>
<keyword evidence="12" id="KW-1185">Reference proteome</keyword>
<dbReference type="InterPro" id="IPR051786">
    <property type="entry name" value="ASN_synthetase/amidase"/>
</dbReference>
<name>A0A345PL87_9BACI</name>
<dbReference type="InterPro" id="IPR006426">
    <property type="entry name" value="Asn_synth_AEB"/>
</dbReference>
<protein>
    <recommendedName>
        <fullName evidence="3">asparagine synthase (glutamine-hydrolyzing)</fullName>
        <ecNumber evidence="3">6.3.5.4</ecNumber>
    </recommendedName>
</protein>